<reference evidence="1" key="1">
    <citation type="submission" date="2018-02" db="EMBL/GenBank/DDBJ databases">
        <title>Rhizophora mucronata_Transcriptome.</title>
        <authorList>
            <person name="Meera S.P."/>
            <person name="Sreeshan A."/>
            <person name="Augustine A."/>
        </authorList>
    </citation>
    <scope>NUCLEOTIDE SEQUENCE</scope>
    <source>
        <tissue evidence="1">Leaf</tissue>
    </source>
</reference>
<sequence length="35" mass="4217">MEKELSCCAVFYFVGFYLCNKKKTMKLQQLQCFFP</sequence>
<accession>A0A2P2N9M9</accession>
<proteinExistence type="predicted"/>
<organism evidence="1">
    <name type="scientific">Rhizophora mucronata</name>
    <name type="common">Asiatic mangrove</name>
    <dbReference type="NCBI Taxonomy" id="61149"/>
    <lineage>
        <taxon>Eukaryota</taxon>
        <taxon>Viridiplantae</taxon>
        <taxon>Streptophyta</taxon>
        <taxon>Embryophyta</taxon>
        <taxon>Tracheophyta</taxon>
        <taxon>Spermatophyta</taxon>
        <taxon>Magnoliopsida</taxon>
        <taxon>eudicotyledons</taxon>
        <taxon>Gunneridae</taxon>
        <taxon>Pentapetalae</taxon>
        <taxon>rosids</taxon>
        <taxon>fabids</taxon>
        <taxon>Malpighiales</taxon>
        <taxon>Rhizophoraceae</taxon>
        <taxon>Rhizophora</taxon>
    </lineage>
</organism>
<name>A0A2P2N9M9_RHIMU</name>
<dbReference type="AlphaFoldDB" id="A0A2P2N9M9"/>
<evidence type="ECO:0000313" key="1">
    <source>
        <dbReference type="EMBL" id="MBX39174.1"/>
    </source>
</evidence>
<dbReference type="EMBL" id="GGEC01058690">
    <property type="protein sequence ID" value="MBX39174.1"/>
    <property type="molecule type" value="Transcribed_RNA"/>
</dbReference>
<protein>
    <submittedName>
        <fullName evidence="1">Uncharacterized protein</fullName>
    </submittedName>
</protein>